<keyword evidence="1" id="KW-0732">Signal</keyword>
<reference evidence="3" key="1">
    <citation type="submission" date="2021-06" db="EMBL/GenBank/DDBJ databases">
        <authorList>
            <person name="Criscuolo A."/>
        </authorList>
    </citation>
    <scope>NUCLEOTIDE SEQUENCE</scope>
    <source>
        <strain evidence="3">CIP111600</strain>
    </source>
</reference>
<evidence type="ECO:0000313" key="4">
    <source>
        <dbReference type="Proteomes" id="UP000693672"/>
    </source>
</evidence>
<evidence type="ECO:0000313" key="3">
    <source>
        <dbReference type="EMBL" id="CAG7630712.1"/>
    </source>
</evidence>
<feature type="chain" id="PRO_5039545685" description="Spore germination GerAC-like C-terminal domain-containing protein" evidence="1">
    <location>
        <begin position="27"/>
        <end position="360"/>
    </location>
</feature>
<name>A0A916K4W1_9BACL</name>
<dbReference type="RefSeq" id="WP_218092979.1">
    <property type="nucleotide sequence ID" value="NZ_CAJVAS010000013.1"/>
</dbReference>
<dbReference type="EMBL" id="CAJVAS010000013">
    <property type="protein sequence ID" value="CAG7630712.1"/>
    <property type="molecule type" value="Genomic_DNA"/>
</dbReference>
<dbReference type="AlphaFoldDB" id="A0A916K4W1"/>
<accession>A0A916K4W1</accession>
<gene>
    <name evidence="3" type="ORF">PAESOLCIP111_03221</name>
</gene>
<keyword evidence="4" id="KW-1185">Reference proteome</keyword>
<sequence length="360" mass="38255">MKRCFRFIRCGRISSMLLLAASTQLAGCASYDGGMPRAMSEESGVMTVVGVDAGAGGMHMTAAETLPAGSADRLQAYGTPSVRTQSFVSLADAIWQWERKGAPQLIVIGEEWIRLHGFASAWANQIARLGFKDGRKPLLAVTEGAAEHLVRSGAAAHSSAVLLRQADWTASPLRSRSASYEEDLVLPYLPISRGLGGEAAATVQAALFKKGQLAGMLSPQQSAMLSCLRGVANLPALSWSTSAANNGTAELKRVSCRSDVRGNGSLSSPVVRIDVAVRGESVTSRPASAAQIESAARALEASFAALVRELQERRVDPLHAGDSFRRQYAGVWSPDRWRDALARADVRLTVKLNPIGGTIP</sequence>
<feature type="domain" description="Spore germination GerAC-like C-terminal" evidence="2">
    <location>
        <begin position="205"/>
        <end position="353"/>
    </location>
</feature>
<dbReference type="InterPro" id="IPR046953">
    <property type="entry name" value="Spore_GerAC-like_C"/>
</dbReference>
<proteinExistence type="predicted"/>
<evidence type="ECO:0000259" key="2">
    <source>
        <dbReference type="Pfam" id="PF05504"/>
    </source>
</evidence>
<evidence type="ECO:0000256" key="1">
    <source>
        <dbReference type="SAM" id="SignalP"/>
    </source>
</evidence>
<dbReference type="Pfam" id="PF05504">
    <property type="entry name" value="Spore_GerAC"/>
    <property type="match status" value="1"/>
</dbReference>
<organism evidence="3 4">
    <name type="scientific">Paenibacillus solanacearum</name>
    <dbReference type="NCBI Taxonomy" id="2048548"/>
    <lineage>
        <taxon>Bacteria</taxon>
        <taxon>Bacillati</taxon>
        <taxon>Bacillota</taxon>
        <taxon>Bacilli</taxon>
        <taxon>Bacillales</taxon>
        <taxon>Paenibacillaceae</taxon>
        <taxon>Paenibacillus</taxon>
    </lineage>
</organism>
<feature type="signal peptide" evidence="1">
    <location>
        <begin position="1"/>
        <end position="26"/>
    </location>
</feature>
<dbReference type="Proteomes" id="UP000693672">
    <property type="component" value="Unassembled WGS sequence"/>
</dbReference>
<comment type="caution">
    <text evidence="3">The sequence shown here is derived from an EMBL/GenBank/DDBJ whole genome shotgun (WGS) entry which is preliminary data.</text>
</comment>
<protein>
    <recommendedName>
        <fullName evidence="2">Spore germination GerAC-like C-terminal domain-containing protein</fullName>
    </recommendedName>
</protein>